<evidence type="ECO:0000256" key="2">
    <source>
        <dbReference type="ARBA" id="ARBA00008873"/>
    </source>
</evidence>
<accession>A0ABM6IEH2</accession>
<keyword evidence="13" id="KW-1185">Reference proteome</keyword>
<dbReference type="SUPFAM" id="SSF160240">
    <property type="entry name" value="Cation efflux protein cytoplasmic domain-like"/>
    <property type="match status" value="1"/>
</dbReference>
<dbReference type="EMBL" id="CP019437">
    <property type="protein sequence ID" value="AQS47103.1"/>
    <property type="molecule type" value="Genomic_DNA"/>
</dbReference>
<dbReference type="Pfam" id="PF16916">
    <property type="entry name" value="ZT_dimer"/>
    <property type="match status" value="1"/>
</dbReference>
<feature type="transmembrane region" description="Helical" evidence="9">
    <location>
        <begin position="28"/>
        <end position="49"/>
    </location>
</feature>
<feature type="transmembrane region" description="Helical" evidence="9">
    <location>
        <begin position="131"/>
        <end position="151"/>
    </location>
</feature>
<evidence type="ECO:0000256" key="9">
    <source>
        <dbReference type="SAM" id="Phobius"/>
    </source>
</evidence>
<keyword evidence="3" id="KW-0813">Transport</keyword>
<protein>
    <submittedName>
        <fullName evidence="12">Cation transporter</fullName>
    </submittedName>
</protein>
<dbReference type="Gene3D" id="1.20.1510.10">
    <property type="entry name" value="Cation efflux protein transmembrane domain"/>
    <property type="match status" value="1"/>
</dbReference>
<keyword evidence="8 9" id="KW-0472">Membrane</keyword>
<dbReference type="InterPro" id="IPR036837">
    <property type="entry name" value="Cation_efflux_CTD_sf"/>
</dbReference>
<dbReference type="InterPro" id="IPR050681">
    <property type="entry name" value="CDF/SLC30A"/>
</dbReference>
<comment type="subcellular location">
    <subcellularLocation>
        <location evidence="1">Membrane</location>
        <topology evidence="1">Multi-pass membrane protein</topology>
    </subcellularLocation>
</comment>
<keyword evidence="5" id="KW-0862">Zinc</keyword>
<dbReference type="InterPro" id="IPR027469">
    <property type="entry name" value="Cation_efflux_TMD_sf"/>
</dbReference>
<evidence type="ECO:0000259" key="11">
    <source>
        <dbReference type="Pfam" id="PF16916"/>
    </source>
</evidence>
<organism evidence="12 13">
    <name type="scientific">Thioclava nitratireducens</name>
    <dbReference type="NCBI Taxonomy" id="1915078"/>
    <lineage>
        <taxon>Bacteria</taxon>
        <taxon>Pseudomonadati</taxon>
        <taxon>Pseudomonadota</taxon>
        <taxon>Alphaproteobacteria</taxon>
        <taxon>Rhodobacterales</taxon>
        <taxon>Paracoccaceae</taxon>
        <taxon>Thioclava</taxon>
    </lineage>
</organism>
<comment type="similarity">
    <text evidence="2">Belongs to the cation diffusion facilitator (CDF) transporter (TC 2.A.4) family. SLC30A subfamily.</text>
</comment>
<keyword evidence="7" id="KW-0406">Ion transport</keyword>
<name>A0ABM6IEH2_9RHOB</name>
<dbReference type="RefSeq" id="WP_075777264.1">
    <property type="nucleotide sequence ID" value="NZ_CP019437.1"/>
</dbReference>
<keyword evidence="5" id="KW-0864">Zinc transport</keyword>
<dbReference type="NCBIfam" id="TIGR01297">
    <property type="entry name" value="CDF"/>
    <property type="match status" value="1"/>
</dbReference>
<evidence type="ECO:0000256" key="4">
    <source>
        <dbReference type="ARBA" id="ARBA00022692"/>
    </source>
</evidence>
<feature type="domain" description="Cation efflux protein transmembrane" evidence="10">
    <location>
        <begin position="31"/>
        <end position="217"/>
    </location>
</feature>
<evidence type="ECO:0000256" key="1">
    <source>
        <dbReference type="ARBA" id="ARBA00004141"/>
    </source>
</evidence>
<keyword evidence="4 9" id="KW-0812">Transmembrane</keyword>
<dbReference type="Pfam" id="PF01545">
    <property type="entry name" value="Cation_efflux"/>
    <property type="match status" value="1"/>
</dbReference>
<dbReference type="PANTHER" id="PTHR11562:SF17">
    <property type="entry name" value="RE54080P-RELATED"/>
    <property type="match status" value="1"/>
</dbReference>
<sequence length="312" mass="33229">MAHDHSHSHDHGHGGPGHSHAPATFGKAFAIGIALNTLYVCLEAAFGLISGSLALLADAGHNLSDVFGLAIAWFATWLERKPPSGRKTYGYKRAPILASLANAVILLVAVGAIVWEAVRRLLDPQPVGSDTILWVAVVGLIVNTGTALLFMRGRNSDLNIKGAFLHMAADAAVTAGVIVAALLIMWFGWQWLDPVFSLVIAAVILVGTWGLLRDSVKLAMDTVPPGIDLEDVRARLENLPGVASLHDLHVWALSTTDTALTCHLVMPEGRPDDAFLLNAADELHEHHGIGHATLQVETDPAKACRLAPEDVV</sequence>
<proteinExistence type="inferred from homology"/>
<evidence type="ECO:0000256" key="6">
    <source>
        <dbReference type="ARBA" id="ARBA00022989"/>
    </source>
</evidence>
<feature type="domain" description="Cation efflux protein cytoplasmic" evidence="11">
    <location>
        <begin position="224"/>
        <end position="298"/>
    </location>
</feature>
<gene>
    <name evidence="12" type="ORF">BMG03_04300</name>
</gene>
<dbReference type="InterPro" id="IPR058533">
    <property type="entry name" value="Cation_efflux_TM"/>
</dbReference>
<evidence type="ECO:0000259" key="10">
    <source>
        <dbReference type="Pfam" id="PF01545"/>
    </source>
</evidence>
<dbReference type="Proteomes" id="UP000185622">
    <property type="component" value="Chromosome"/>
</dbReference>
<feature type="transmembrane region" description="Helical" evidence="9">
    <location>
        <begin position="163"/>
        <end position="189"/>
    </location>
</feature>
<keyword evidence="6 9" id="KW-1133">Transmembrane helix</keyword>
<dbReference type="InterPro" id="IPR027470">
    <property type="entry name" value="Cation_efflux_CTD"/>
</dbReference>
<evidence type="ECO:0000313" key="13">
    <source>
        <dbReference type="Proteomes" id="UP000185622"/>
    </source>
</evidence>
<dbReference type="SUPFAM" id="SSF161111">
    <property type="entry name" value="Cation efflux protein transmembrane domain-like"/>
    <property type="match status" value="1"/>
</dbReference>
<evidence type="ECO:0000256" key="8">
    <source>
        <dbReference type="ARBA" id="ARBA00023136"/>
    </source>
</evidence>
<evidence type="ECO:0000313" key="12">
    <source>
        <dbReference type="EMBL" id="AQS47103.1"/>
    </source>
</evidence>
<evidence type="ECO:0000256" key="7">
    <source>
        <dbReference type="ARBA" id="ARBA00023065"/>
    </source>
</evidence>
<dbReference type="InterPro" id="IPR002524">
    <property type="entry name" value="Cation_efflux"/>
</dbReference>
<feature type="transmembrane region" description="Helical" evidence="9">
    <location>
        <begin position="96"/>
        <end position="115"/>
    </location>
</feature>
<feature type="transmembrane region" description="Helical" evidence="9">
    <location>
        <begin position="195"/>
        <end position="212"/>
    </location>
</feature>
<reference evidence="12 13" key="1">
    <citation type="submission" date="2017-01" db="EMBL/GenBank/DDBJ databases">
        <title>The complete genome sequence of a sulfur-oxidizing marine bacterium Thioclava sp. 25B10_4T.</title>
        <authorList>
            <person name="Liu Y."/>
            <person name="Lai Q."/>
            <person name="Shao Z."/>
        </authorList>
    </citation>
    <scope>NUCLEOTIDE SEQUENCE [LARGE SCALE GENOMIC DNA]</scope>
    <source>
        <strain evidence="12 13">25B10_4</strain>
    </source>
</reference>
<evidence type="ECO:0000256" key="3">
    <source>
        <dbReference type="ARBA" id="ARBA00022448"/>
    </source>
</evidence>
<evidence type="ECO:0000256" key="5">
    <source>
        <dbReference type="ARBA" id="ARBA00022906"/>
    </source>
</evidence>
<dbReference type="PANTHER" id="PTHR11562">
    <property type="entry name" value="CATION EFFLUX PROTEIN/ ZINC TRANSPORTER"/>
    <property type="match status" value="1"/>
</dbReference>